<feature type="domain" description="Peptidase M13 N-terminal" evidence="9">
    <location>
        <begin position="99"/>
        <end position="158"/>
    </location>
</feature>
<comment type="cofactor">
    <cofactor evidence="1">
        <name>Zn(2+)</name>
        <dbReference type="ChEBI" id="CHEBI:29105"/>
    </cofactor>
</comment>
<keyword evidence="4" id="KW-0479">Metal-binding</keyword>
<dbReference type="GO" id="GO:0046872">
    <property type="term" value="F:metal ion binding"/>
    <property type="evidence" value="ECO:0007669"/>
    <property type="project" value="UniProtKB-KW"/>
</dbReference>
<dbReference type="InterPro" id="IPR042089">
    <property type="entry name" value="Peptidase_M13_dom_2"/>
</dbReference>
<evidence type="ECO:0000256" key="3">
    <source>
        <dbReference type="ARBA" id="ARBA00022670"/>
    </source>
</evidence>
<dbReference type="OrthoDB" id="6475849at2759"/>
<evidence type="ECO:0000256" key="5">
    <source>
        <dbReference type="ARBA" id="ARBA00022801"/>
    </source>
</evidence>
<comment type="caution">
    <text evidence="10">The sequence shown here is derived from an EMBL/GenBank/DDBJ whole genome shotgun (WGS) entry which is preliminary data.</text>
</comment>
<dbReference type="EMBL" id="BMAV01004349">
    <property type="protein sequence ID" value="GFY44655.1"/>
    <property type="molecule type" value="Genomic_DNA"/>
</dbReference>
<sequence length="307" mass="35383">MDDEYVFNRVNISMLEEMIPEVKWGILLGYIFDYIGLSSEKMDLNIVLHCEKYLRQMVVLLNRTSHDEKCRIYPKKGLSSLGGKSVSIWSTMDSEWHWPSLYVKEEFGEELEDEVKSLITSLKQAFVGGIKHQTWLDSDTKVLCEEKVLAMTTKLGFPRYILDPVQLDTDYSGYLACKCYFDGYKPLNYIDWFVQPLVVNAFYEATGNAVIFPVGILRTPIFTPDRPKYLNYGMLGVVIGHEITHGFDNSGRKFDKVGNLTQWWSDEIVEKFKKKKFFCFGAVPQFPIDIVGLWVLVQKKLIAMLSG</sequence>
<proteinExistence type="inferred from homology"/>
<organism evidence="10 11">
    <name type="scientific">Trichonephila inaurata madagascariensis</name>
    <dbReference type="NCBI Taxonomy" id="2747483"/>
    <lineage>
        <taxon>Eukaryota</taxon>
        <taxon>Metazoa</taxon>
        <taxon>Ecdysozoa</taxon>
        <taxon>Arthropoda</taxon>
        <taxon>Chelicerata</taxon>
        <taxon>Arachnida</taxon>
        <taxon>Araneae</taxon>
        <taxon>Araneomorphae</taxon>
        <taxon>Entelegynae</taxon>
        <taxon>Araneoidea</taxon>
        <taxon>Nephilidae</taxon>
        <taxon>Trichonephila</taxon>
        <taxon>Trichonephila inaurata</taxon>
    </lineage>
</organism>
<dbReference type="Pfam" id="PF05649">
    <property type="entry name" value="Peptidase_M13_N"/>
    <property type="match status" value="1"/>
</dbReference>
<dbReference type="PROSITE" id="PS51885">
    <property type="entry name" value="NEPRILYSIN"/>
    <property type="match status" value="1"/>
</dbReference>
<keyword evidence="11" id="KW-1185">Reference proteome</keyword>
<dbReference type="InterPro" id="IPR008753">
    <property type="entry name" value="Peptidase_M13_N"/>
</dbReference>
<keyword evidence="7" id="KW-0482">Metalloprotease</keyword>
<evidence type="ECO:0000259" key="9">
    <source>
        <dbReference type="Pfam" id="PF05649"/>
    </source>
</evidence>
<dbReference type="SUPFAM" id="SSF55486">
    <property type="entry name" value="Metalloproteases ('zincins'), catalytic domain"/>
    <property type="match status" value="1"/>
</dbReference>
<protein>
    <submittedName>
        <fullName evidence="10">Endothelin-converting enzyme 2</fullName>
    </submittedName>
</protein>
<evidence type="ECO:0000256" key="7">
    <source>
        <dbReference type="ARBA" id="ARBA00023049"/>
    </source>
</evidence>
<keyword evidence="5" id="KW-0378">Hydrolase</keyword>
<reference evidence="10" key="1">
    <citation type="submission" date="2020-08" db="EMBL/GenBank/DDBJ databases">
        <title>Multicomponent nature underlies the extraordinary mechanical properties of spider dragline silk.</title>
        <authorList>
            <person name="Kono N."/>
            <person name="Nakamura H."/>
            <person name="Mori M."/>
            <person name="Yoshida Y."/>
            <person name="Ohtoshi R."/>
            <person name="Malay A.D."/>
            <person name="Moran D.A.P."/>
            <person name="Tomita M."/>
            <person name="Numata K."/>
            <person name="Arakawa K."/>
        </authorList>
    </citation>
    <scope>NUCLEOTIDE SEQUENCE</scope>
</reference>
<dbReference type="AlphaFoldDB" id="A0A8X7BUS6"/>
<accession>A0A8X7BUS6</accession>
<keyword evidence="6" id="KW-0862">Zinc</keyword>
<dbReference type="PANTHER" id="PTHR11733:SF167">
    <property type="entry name" value="FI17812P1-RELATED"/>
    <property type="match status" value="1"/>
</dbReference>
<feature type="domain" description="Peptidase M13 C-terminal" evidence="8">
    <location>
        <begin position="200"/>
        <end position="276"/>
    </location>
</feature>
<name>A0A8X7BUS6_9ARAC</name>
<dbReference type="Pfam" id="PF01431">
    <property type="entry name" value="Peptidase_M13"/>
    <property type="match status" value="1"/>
</dbReference>
<evidence type="ECO:0000313" key="11">
    <source>
        <dbReference type="Proteomes" id="UP000886998"/>
    </source>
</evidence>
<evidence type="ECO:0000256" key="2">
    <source>
        <dbReference type="ARBA" id="ARBA00007357"/>
    </source>
</evidence>
<dbReference type="GO" id="GO:0004222">
    <property type="term" value="F:metalloendopeptidase activity"/>
    <property type="evidence" value="ECO:0007669"/>
    <property type="project" value="InterPro"/>
</dbReference>
<dbReference type="Gene3D" id="1.10.1380.10">
    <property type="entry name" value="Neutral endopeptidase , domain2"/>
    <property type="match status" value="1"/>
</dbReference>
<dbReference type="InterPro" id="IPR024079">
    <property type="entry name" value="MetalloPept_cat_dom_sf"/>
</dbReference>
<gene>
    <name evidence="10" type="primary">ECE2</name>
    <name evidence="10" type="ORF">TNIN_232721</name>
</gene>
<evidence type="ECO:0000256" key="1">
    <source>
        <dbReference type="ARBA" id="ARBA00001947"/>
    </source>
</evidence>
<evidence type="ECO:0000313" key="10">
    <source>
        <dbReference type="EMBL" id="GFY44655.1"/>
    </source>
</evidence>
<dbReference type="PANTHER" id="PTHR11733">
    <property type="entry name" value="ZINC METALLOPROTEASE FAMILY M13 NEPRILYSIN-RELATED"/>
    <property type="match status" value="1"/>
</dbReference>
<evidence type="ECO:0000256" key="6">
    <source>
        <dbReference type="ARBA" id="ARBA00022833"/>
    </source>
</evidence>
<dbReference type="GO" id="GO:0005886">
    <property type="term" value="C:plasma membrane"/>
    <property type="evidence" value="ECO:0007669"/>
    <property type="project" value="TreeGrafter"/>
</dbReference>
<evidence type="ECO:0000259" key="8">
    <source>
        <dbReference type="Pfam" id="PF01431"/>
    </source>
</evidence>
<dbReference type="PRINTS" id="PR00786">
    <property type="entry name" value="NEPRILYSIN"/>
</dbReference>
<dbReference type="InterPro" id="IPR000718">
    <property type="entry name" value="Peptidase_M13"/>
</dbReference>
<comment type="similarity">
    <text evidence="2">Belongs to the peptidase M13 family.</text>
</comment>
<dbReference type="GO" id="GO:0016485">
    <property type="term" value="P:protein processing"/>
    <property type="evidence" value="ECO:0007669"/>
    <property type="project" value="TreeGrafter"/>
</dbReference>
<dbReference type="Gene3D" id="3.40.390.10">
    <property type="entry name" value="Collagenase (Catalytic Domain)"/>
    <property type="match status" value="1"/>
</dbReference>
<dbReference type="Proteomes" id="UP000886998">
    <property type="component" value="Unassembled WGS sequence"/>
</dbReference>
<dbReference type="InterPro" id="IPR018497">
    <property type="entry name" value="Peptidase_M13_C"/>
</dbReference>
<keyword evidence="3" id="KW-0645">Protease</keyword>
<evidence type="ECO:0000256" key="4">
    <source>
        <dbReference type="ARBA" id="ARBA00022723"/>
    </source>
</evidence>